<dbReference type="OrthoDB" id="247481at2759"/>
<reference evidence="3 4" key="1">
    <citation type="journal article" date="2012" name="BMC Genomics">
        <title>Comparative genomic analysis of human infective Trypanosoma cruzi lineages with the bat-restricted subspecies T. cruzi marinkellei.</title>
        <authorList>
            <person name="Franzen O."/>
            <person name="Talavera-Lopez C."/>
            <person name="Ochaya S."/>
            <person name="Butler C.E."/>
            <person name="Messenger L.A."/>
            <person name="Lewis M.D."/>
            <person name="Llewellyn M.S."/>
            <person name="Marinkelle C.J."/>
            <person name="Tyler K.M."/>
            <person name="Miles M.A."/>
            <person name="Andersson B."/>
        </authorList>
    </citation>
    <scope>NUCLEOTIDE SEQUENCE [LARGE SCALE GENOMIC DNA]</scope>
    <source>
        <strain evidence="3 4">B7</strain>
    </source>
</reference>
<dbReference type="PANTHER" id="PTHR43049:SF1">
    <property type="entry name" value="EARLY ENDOSOME ANTIGEN"/>
    <property type="match status" value="1"/>
</dbReference>
<evidence type="ECO:0000313" key="3">
    <source>
        <dbReference type="EMBL" id="EKF27340.1"/>
    </source>
</evidence>
<feature type="compositionally biased region" description="Basic and acidic residues" evidence="2">
    <location>
        <begin position="250"/>
        <end position="264"/>
    </location>
</feature>
<dbReference type="Proteomes" id="UP000007350">
    <property type="component" value="Unassembled WGS sequence"/>
</dbReference>
<feature type="coiled-coil region" evidence="1">
    <location>
        <begin position="274"/>
        <end position="301"/>
    </location>
</feature>
<proteinExistence type="predicted"/>
<feature type="region of interest" description="Disordered" evidence="2">
    <location>
        <begin position="1164"/>
        <end position="1185"/>
    </location>
</feature>
<feature type="coiled-coil region" evidence="1">
    <location>
        <begin position="1051"/>
        <end position="1088"/>
    </location>
</feature>
<protein>
    <submittedName>
        <fullName evidence="3">Uncharacterized protein</fullName>
    </submittedName>
</protein>
<feature type="region of interest" description="Disordered" evidence="2">
    <location>
        <begin position="447"/>
        <end position="498"/>
    </location>
</feature>
<evidence type="ECO:0000256" key="2">
    <source>
        <dbReference type="SAM" id="MobiDB-lite"/>
    </source>
</evidence>
<organism evidence="3 4">
    <name type="scientific">Trypanosoma cruzi marinkellei</name>
    <dbReference type="NCBI Taxonomy" id="85056"/>
    <lineage>
        <taxon>Eukaryota</taxon>
        <taxon>Discoba</taxon>
        <taxon>Euglenozoa</taxon>
        <taxon>Kinetoplastea</taxon>
        <taxon>Metakinetoplastina</taxon>
        <taxon>Trypanosomatida</taxon>
        <taxon>Trypanosomatidae</taxon>
        <taxon>Trypanosoma</taxon>
        <taxon>Schizotrypanum</taxon>
    </lineage>
</organism>
<feature type="compositionally biased region" description="Basic and acidic residues" evidence="2">
    <location>
        <begin position="462"/>
        <end position="480"/>
    </location>
</feature>
<evidence type="ECO:0000256" key="1">
    <source>
        <dbReference type="SAM" id="Coils"/>
    </source>
</evidence>
<feature type="region of interest" description="Disordered" evidence="2">
    <location>
        <begin position="237"/>
        <end position="273"/>
    </location>
</feature>
<dbReference type="EMBL" id="AHKC01018411">
    <property type="protein sequence ID" value="EKF27340.1"/>
    <property type="molecule type" value="Genomic_DNA"/>
</dbReference>
<feature type="compositionally biased region" description="Polar residues" evidence="2">
    <location>
        <begin position="1164"/>
        <end position="1179"/>
    </location>
</feature>
<accession>K2MJJ3</accession>
<feature type="compositionally biased region" description="Basic and acidic residues" evidence="2">
    <location>
        <begin position="488"/>
        <end position="498"/>
    </location>
</feature>
<feature type="coiled-coil region" evidence="1">
    <location>
        <begin position="380"/>
        <end position="436"/>
    </location>
</feature>
<evidence type="ECO:0000313" key="4">
    <source>
        <dbReference type="Proteomes" id="UP000007350"/>
    </source>
</evidence>
<gene>
    <name evidence="3" type="ORF">MOQ_008938</name>
</gene>
<name>K2MJJ3_TRYCR</name>
<feature type="coiled-coil region" evidence="1">
    <location>
        <begin position="613"/>
        <end position="675"/>
    </location>
</feature>
<comment type="caution">
    <text evidence="3">The sequence shown here is derived from an EMBL/GenBank/DDBJ whole genome shotgun (WGS) entry which is preliminary data.</text>
</comment>
<dbReference type="PANTHER" id="PTHR43049">
    <property type="entry name" value="EARLY ENDOSOME ANTIGEN"/>
    <property type="match status" value="1"/>
</dbReference>
<sequence>MKTAQESLNIACTLENREKSKRAAAVRWTSPFQDTAVKTLGGKHCTEEVPSAKERSPVKTSSLHVVATSDDTTTAMASGNGPLSLESLLHESQQQLSALLWHKRRCRTLQAALDASLERQKVLENALVESSGESHEAREQYRAYLATTAEELRQMRTSLRASETALRVMEDEVGGLRRENDRLRQLHKQAEEDRTVWRHQHDRMEEQLACLLAEKERIEGELSTSRARCRELETLQSAKETTMDESAESNDEKKKKNKTIHENDDNGGAEATRRNEINRVITLLEDELDRRRAEVDAMQESTETFREEVRQVINMACKRLTVLSQRGAQPTSVLAFDSKQLQRGMEEDVKNGTDMDSLFATLAIILQRLERQWCCLEERVMSKERESQEQQKELQNQLDAMKKAHLAELQTMKGSRQEATERLHQMEIRYTQLLRAVERQSQMVLAATKADMPISRGNKTSNTKEKPRNKQGDGENKSDDSSSNNSSHADDMEGGRGEKRMACEKETFQTYEWHFGRKEFTTCETVLDPSYDRMVYALLRRTRQATRNAIQQIHEARSKHDILLKLQEEKQRQSMAISEERVRYQATVKRLQTSLKTAHETESSLKTEIAAVMRTAELERNSLVRRAEAAERDVQSKSKQERLLQRQLREVQEQYEAAKQELAARDDKIAELSAELAEGQSTTREKQFDLNTLHHRCEDLVRMTDVLETRVRREMQNQDAFYELLRKLCGAVAVLTLRLNTVAKERDALWRVYEAREADCCAVIQVIQEFIKKEKEEGNELELSLQKIGRVVPSHHGRSFYVVVAVVIACHRMQHLLSFRRSRRRVMFAVYNEDDKSTHLRNSGRDLSGIARSSWHTLKSRNVLSLVESVPRVSAALRWQTGGTRMSFVQLPPLKTLLSFITSCDGNGTSEDEDIDTLEQLLALAELNNNVETNRFWLEAHISRGVASAVAVAGGGGGAAWTRRVLSCVHPPSIPCRRTLAETIHDVLHTVHDAVMELRQKTHQKDVSIQIAEEESHQLRAMIQEREGTAAGFAQQLRQYEKHVATAFVGREVYQELQDRLRASHDALQEEREARRKTEEANATLHQREIELTRIVQLLRDEVRSLSIELAEQASHDDAHCQRIDAHLSTPCQSPSRRGTMNTSRESNRVKQLYIPRSVRLTSSSFAAPTPMNTNASTNNEDDGTLDEAVRQVLSGLTSRLEQAEGHPLQP</sequence>
<feature type="coiled-coil region" evidence="1">
    <location>
        <begin position="152"/>
        <end position="235"/>
    </location>
</feature>
<dbReference type="AlphaFoldDB" id="K2MJJ3"/>
<keyword evidence="1" id="KW-0175">Coiled coil</keyword>
<keyword evidence="4" id="KW-1185">Reference proteome</keyword>